<proteinExistence type="inferred from homology"/>
<comment type="similarity">
    <text evidence="2">Belongs to the TAF8 family.</text>
</comment>
<feature type="domain" description="Transcription factor TFIID subunit 8 C-terminal" evidence="8">
    <location>
        <begin position="209"/>
        <end position="255"/>
    </location>
</feature>
<organism evidence="9 10">
    <name type="scientific">Asterophora parasitica</name>
    <dbReference type="NCBI Taxonomy" id="117018"/>
    <lineage>
        <taxon>Eukaryota</taxon>
        <taxon>Fungi</taxon>
        <taxon>Dikarya</taxon>
        <taxon>Basidiomycota</taxon>
        <taxon>Agaricomycotina</taxon>
        <taxon>Agaricomycetes</taxon>
        <taxon>Agaricomycetidae</taxon>
        <taxon>Agaricales</taxon>
        <taxon>Tricholomatineae</taxon>
        <taxon>Lyophyllaceae</taxon>
        <taxon>Asterophora</taxon>
    </lineage>
</organism>
<dbReference type="PANTHER" id="PTHR46469">
    <property type="entry name" value="TRANSCRIPTION INITIATION FACTOR TFIID SUBUNIT 8"/>
    <property type="match status" value="1"/>
</dbReference>
<comment type="caution">
    <text evidence="9">The sequence shown here is derived from an EMBL/GenBank/DDBJ whole genome shotgun (WGS) entry which is preliminary data.</text>
</comment>
<evidence type="ECO:0000313" key="9">
    <source>
        <dbReference type="EMBL" id="KAG5646434.1"/>
    </source>
</evidence>
<dbReference type="Pfam" id="PF10406">
    <property type="entry name" value="TAF8_C"/>
    <property type="match status" value="1"/>
</dbReference>
<keyword evidence="6" id="KW-0539">Nucleus</keyword>
<evidence type="ECO:0000256" key="1">
    <source>
        <dbReference type="ARBA" id="ARBA00004123"/>
    </source>
</evidence>
<evidence type="ECO:0000313" key="10">
    <source>
        <dbReference type="Proteomes" id="UP000775547"/>
    </source>
</evidence>
<dbReference type="GO" id="GO:0006367">
    <property type="term" value="P:transcription initiation at RNA polymerase II promoter"/>
    <property type="evidence" value="ECO:0007669"/>
    <property type="project" value="TreeGrafter"/>
</dbReference>
<dbReference type="PANTHER" id="PTHR46469:SF1">
    <property type="entry name" value="TRANSCRIPTION INITIATION FACTOR TFIID SUBUNIT 8"/>
    <property type="match status" value="1"/>
</dbReference>
<gene>
    <name evidence="9" type="ORF">DXG03_003484</name>
</gene>
<sequence>MYQPPPVNPYSATHYPSHYATAAPLPASASFPSALPAGLPYFPPFPHAHLTQAHVPAAPPEPPLPPPPPDLTSITPDVATRALQRLISAELRDAGFHSAHSDAVRRIEVEVVAFVEQLFQRAHEYANLSNRAGAIATDLVLACNEFNLPTDALRSVNARTTKRKRKSTQAPVLQAPTLQPPPSRSPSPDMLPSDDEGAPITIPQTLRALPSYFPTLPPKHTYLRTPASPPKKAALPSLEKKLKTAGLVQESLRNLLLATEDSTNQEEGELLGHIVNWKMGAHPRKRWKVGKT</sequence>
<dbReference type="GO" id="GO:0005669">
    <property type="term" value="C:transcription factor TFIID complex"/>
    <property type="evidence" value="ECO:0007669"/>
    <property type="project" value="InterPro"/>
</dbReference>
<dbReference type="CDD" id="cd00076">
    <property type="entry name" value="HFD_SF"/>
    <property type="match status" value="1"/>
</dbReference>
<reference evidence="9" key="1">
    <citation type="submission" date="2020-07" db="EMBL/GenBank/DDBJ databases">
        <authorList>
            <person name="Nieuwenhuis M."/>
            <person name="Van De Peppel L.J.J."/>
        </authorList>
    </citation>
    <scope>NUCLEOTIDE SEQUENCE</scope>
    <source>
        <strain evidence="9">AP01</strain>
        <tissue evidence="9">Mycelium</tissue>
    </source>
</reference>
<name>A0A9P7G9M4_9AGAR</name>
<dbReference type="OrthoDB" id="2193813at2759"/>
<dbReference type="AlphaFoldDB" id="A0A9P7G9M4"/>
<dbReference type="InterPro" id="IPR019473">
    <property type="entry name" value="TFIID_su8_C"/>
</dbReference>
<dbReference type="InterPro" id="IPR037818">
    <property type="entry name" value="TAF8"/>
</dbReference>
<dbReference type="Proteomes" id="UP000775547">
    <property type="component" value="Unassembled WGS sequence"/>
</dbReference>
<evidence type="ECO:0000256" key="7">
    <source>
        <dbReference type="SAM" id="MobiDB-lite"/>
    </source>
</evidence>
<dbReference type="Gene3D" id="1.10.20.10">
    <property type="entry name" value="Histone, subunit A"/>
    <property type="match status" value="1"/>
</dbReference>
<evidence type="ECO:0000256" key="2">
    <source>
        <dbReference type="ARBA" id="ARBA00008767"/>
    </source>
</evidence>
<comment type="subcellular location">
    <subcellularLocation>
        <location evidence="1">Nucleus</location>
    </subcellularLocation>
</comment>
<dbReference type="EMBL" id="JABCKV010000021">
    <property type="protein sequence ID" value="KAG5646434.1"/>
    <property type="molecule type" value="Genomic_DNA"/>
</dbReference>
<keyword evidence="4" id="KW-0805">Transcription regulation</keyword>
<reference evidence="9" key="2">
    <citation type="submission" date="2021-10" db="EMBL/GenBank/DDBJ databases">
        <title>Phylogenomics reveals ancestral predisposition of the termite-cultivated fungus Termitomyces towards a domesticated lifestyle.</title>
        <authorList>
            <person name="Auxier B."/>
            <person name="Grum-Grzhimaylo A."/>
            <person name="Cardenas M.E."/>
            <person name="Lodge J.D."/>
            <person name="Laessoe T."/>
            <person name="Pedersen O."/>
            <person name="Smith M.E."/>
            <person name="Kuyper T.W."/>
            <person name="Franco-Molano E.A."/>
            <person name="Baroni T.J."/>
            <person name="Aanen D.K."/>
        </authorList>
    </citation>
    <scope>NUCLEOTIDE SEQUENCE</scope>
    <source>
        <strain evidence="9">AP01</strain>
        <tissue evidence="9">Mycelium</tissue>
    </source>
</reference>
<evidence type="ECO:0000256" key="6">
    <source>
        <dbReference type="ARBA" id="ARBA00023242"/>
    </source>
</evidence>
<protein>
    <recommendedName>
        <fullName evidence="3">Transcription initiation factor TFIID subunit 8</fullName>
    </recommendedName>
</protein>
<keyword evidence="10" id="KW-1185">Reference proteome</keyword>
<feature type="region of interest" description="Disordered" evidence="7">
    <location>
        <begin position="157"/>
        <end position="200"/>
    </location>
</feature>
<dbReference type="InterPro" id="IPR009072">
    <property type="entry name" value="Histone-fold"/>
</dbReference>
<evidence type="ECO:0000256" key="3">
    <source>
        <dbReference type="ARBA" id="ARBA00017307"/>
    </source>
</evidence>
<evidence type="ECO:0000256" key="4">
    <source>
        <dbReference type="ARBA" id="ARBA00023015"/>
    </source>
</evidence>
<keyword evidence="5" id="KW-0804">Transcription</keyword>
<dbReference type="GO" id="GO:0046982">
    <property type="term" value="F:protein heterodimerization activity"/>
    <property type="evidence" value="ECO:0007669"/>
    <property type="project" value="InterPro"/>
</dbReference>
<accession>A0A9P7G9M4</accession>
<evidence type="ECO:0000259" key="8">
    <source>
        <dbReference type="Pfam" id="PF10406"/>
    </source>
</evidence>
<evidence type="ECO:0000256" key="5">
    <source>
        <dbReference type="ARBA" id="ARBA00023163"/>
    </source>
</evidence>